<dbReference type="EMBL" id="CP047591">
    <property type="protein sequence ID" value="QHI72676.1"/>
    <property type="molecule type" value="Genomic_DNA"/>
</dbReference>
<feature type="coiled-coil region" evidence="2">
    <location>
        <begin position="239"/>
        <end position="287"/>
    </location>
</feature>
<evidence type="ECO:0000256" key="2">
    <source>
        <dbReference type="SAM" id="Coils"/>
    </source>
</evidence>
<dbReference type="Proteomes" id="UP000463883">
    <property type="component" value="Chromosome"/>
</dbReference>
<dbReference type="Gene3D" id="1.10.287.1490">
    <property type="match status" value="1"/>
</dbReference>
<keyword evidence="2" id="KW-0175">Coiled coil</keyword>
<gene>
    <name evidence="4" type="ORF">Ami3637_09945</name>
</gene>
<organism evidence="4 5">
    <name type="scientific">Aminipila terrae</name>
    <dbReference type="NCBI Taxonomy" id="2697030"/>
    <lineage>
        <taxon>Bacteria</taxon>
        <taxon>Bacillati</taxon>
        <taxon>Bacillota</taxon>
        <taxon>Clostridia</taxon>
        <taxon>Peptostreptococcales</taxon>
        <taxon>Anaerovoracaceae</taxon>
        <taxon>Aminipila</taxon>
    </lineage>
</organism>
<dbReference type="AlphaFoldDB" id="A0A6P1MM05"/>
<dbReference type="InterPro" id="IPR001119">
    <property type="entry name" value="SLH_dom"/>
</dbReference>
<feature type="domain" description="SLH" evidence="3">
    <location>
        <begin position="22"/>
        <end position="85"/>
    </location>
</feature>
<evidence type="ECO:0000313" key="4">
    <source>
        <dbReference type="EMBL" id="QHI72676.1"/>
    </source>
</evidence>
<dbReference type="RefSeq" id="WP_162362443.1">
    <property type="nucleotide sequence ID" value="NZ_CP047591.1"/>
</dbReference>
<dbReference type="KEGG" id="amic:Ami3637_09945"/>
<sequence>MKKTLIYFFTVVALIISTTVIAFGANYYDLNGTAYQKYASELSNRGIISGYPDGQFKPNNNITRAEFATMVAKMDGVNNTAQYNSSFNDMEGYSWAKGYIGYCASKGILKGDGKGNVMPAQNITLGEAVTMVVRALGYEKDIQTGYAWPQNYINVATKYSLLNNVPSYLNDTVLTRGDVSIMLYNSVSPSNTVIANNEVNVNSNNNITINDNSVTDNSVKTNITINITEPKINSDTKNISTLEADKEKLQEYINECNLNKQKLQIKLDQYEDKLKEAKANLEAVKQQKTVRVYHADQGWVYEADQNAVKKCEEQVTYYEGYVKQYQLLIEEWNSKIASAEKKIAQLEKQIDELKGNTNNNQPNKDSDKPSKVIKGYGVINEKNTGSNNDGDKVFYVVGYMDGKELDALTDDQSSFNSWKVPTKSGDNWYLYEIGVNSKNVIVSTDKISADINKETIKDADNRLSVVIPSGKRYALSSKATIYQVTDDGYSVYSGKLKAGDCISLYETDSSEDGYDIVIFSRP</sequence>
<dbReference type="PROSITE" id="PS51272">
    <property type="entry name" value="SLH"/>
    <property type="match status" value="2"/>
</dbReference>
<proteinExistence type="predicted"/>
<evidence type="ECO:0000259" key="3">
    <source>
        <dbReference type="PROSITE" id="PS51272"/>
    </source>
</evidence>
<feature type="coiled-coil region" evidence="2">
    <location>
        <begin position="322"/>
        <end position="356"/>
    </location>
</feature>
<keyword evidence="1" id="KW-0677">Repeat</keyword>
<protein>
    <recommendedName>
        <fullName evidence="3">SLH domain-containing protein</fullName>
    </recommendedName>
</protein>
<dbReference type="Pfam" id="PF00395">
    <property type="entry name" value="SLH"/>
    <property type="match status" value="2"/>
</dbReference>
<keyword evidence="5" id="KW-1185">Reference proteome</keyword>
<feature type="domain" description="SLH" evidence="3">
    <location>
        <begin position="86"/>
        <end position="146"/>
    </location>
</feature>
<evidence type="ECO:0000313" key="5">
    <source>
        <dbReference type="Proteomes" id="UP000463883"/>
    </source>
</evidence>
<reference evidence="4 5" key="1">
    <citation type="submission" date="2020-01" db="EMBL/GenBank/DDBJ databases">
        <title>Genomic analysis of Aminipila sp. CBA3637.</title>
        <authorList>
            <person name="Kim Y.B."/>
            <person name="Roh S.W."/>
        </authorList>
    </citation>
    <scope>NUCLEOTIDE SEQUENCE [LARGE SCALE GENOMIC DNA]</scope>
    <source>
        <strain evidence="4 5">CBA3637</strain>
    </source>
</reference>
<name>A0A6P1MM05_9FIRM</name>
<evidence type="ECO:0000256" key="1">
    <source>
        <dbReference type="ARBA" id="ARBA00022737"/>
    </source>
</evidence>
<accession>A0A6P1MM05</accession>